<keyword evidence="3" id="KW-1185">Reference proteome</keyword>
<sequence length="81" mass="9300">MRDEEADKQYQFREAEDKEAADFISQRVQQNSNDSSGSSSTKHSNKRKAIGDSDGHTVKNLRAREMQNKTQFHLKISRLTS</sequence>
<comment type="caution">
    <text evidence="2">The sequence shown here is derived from an EMBL/GenBank/DDBJ whole genome shotgun (WGS) entry which is preliminary data.</text>
</comment>
<dbReference type="Proteomes" id="UP000828390">
    <property type="component" value="Unassembled WGS sequence"/>
</dbReference>
<evidence type="ECO:0000256" key="1">
    <source>
        <dbReference type="SAM" id="MobiDB-lite"/>
    </source>
</evidence>
<reference evidence="2" key="1">
    <citation type="journal article" date="2019" name="bioRxiv">
        <title>The Genome of the Zebra Mussel, Dreissena polymorpha: A Resource for Invasive Species Research.</title>
        <authorList>
            <person name="McCartney M.A."/>
            <person name="Auch B."/>
            <person name="Kono T."/>
            <person name="Mallez S."/>
            <person name="Zhang Y."/>
            <person name="Obille A."/>
            <person name="Becker A."/>
            <person name="Abrahante J.E."/>
            <person name="Garbe J."/>
            <person name="Badalamenti J.P."/>
            <person name="Herman A."/>
            <person name="Mangelson H."/>
            <person name="Liachko I."/>
            <person name="Sullivan S."/>
            <person name="Sone E.D."/>
            <person name="Koren S."/>
            <person name="Silverstein K.A.T."/>
            <person name="Beckman K.B."/>
            <person name="Gohl D.M."/>
        </authorList>
    </citation>
    <scope>NUCLEOTIDE SEQUENCE</scope>
    <source>
        <strain evidence="2">Duluth1</strain>
        <tissue evidence="2">Whole animal</tissue>
    </source>
</reference>
<evidence type="ECO:0000313" key="3">
    <source>
        <dbReference type="Proteomes" id="UP000828390"/>
    </source>
</evidence>
<feature type="compositionally biased region" description="Basic and acidic residues" evidence="1">
    <location>
        <begin position="1"/>
        <end position="21"/>
    </location>
</feature>
<gene>
    <name evidence="2" type="ORF">DPMN_050462</name>
</gene>
<accession>A0A9D4CHW5</accession>
<feature type="compositionally biased region" description="Low complexity" evidence="1">
    <location>
        <begin position="31"/>
        <end position="42"/>
    </location>
</feature>
<name>A0A9D4CHW5_DREPO</name>
<protein>
    <submittedName>
        <fullName evidence="2">Uncharacterized protein</fullName>
    </submittedName>
</protein>
<dbReference type="EMBL" id="JAIWYP010000012">
    <property type="protein sequence ID" value="KAH3724640.1"/>
    <property type="molecule type" value="Genomic_DNA"/>
</dbReference>
<evidence type="ECO:0000313" key="2">
    <source>
        <dbReference type="EMBL" id="KAH3724640.1"/>
    </source>
</evidence>
<feature type="region of interest" description="Disordered" evidence="1">
    <location>
        <begin position="1"/>
        <end position="64"/>
    </location>
</feature>
<feature type="compositionally biased region" description="Basic and acidic residues" evidence="1">
    <location>
        <begin position="49"/>
        <end position="64"/>
    </location>
</feature>
<proteinExistence type="predicted"/>
<reference evidence="2" key="2">
    <citation type="submission" date="2020-11" db="EMBL/GenBank/DDBJ databases">
        <authorList>
            <person name="McCartney M.A."/>
            <person name="Auch B."/>
            <person name="Kono T."/>
            <person name="Mallez S."/>
            <person name="Becker A."/>
            <person name="Gohl D.M."/>
            <person name="Silverstein K.A.T."/>
            <person name="Koren S."/>
            <person name="Bechman K.B."/>
            <person name="Herman A."/>
            <person name="Abrahante J.E."/>
            <person name="Garbe J."/>
        </authorList>
    </citation>
    <scope>NUCLEOTIDE SEQUENCE</scope>
    <source>
        <strain evidence="2">Duluth1</strain>
        <tissue evidence="2">Whole animal</tissue>
    </source>
</reference>
<dbReference type="AlphaFoldDB" id="A0A9D4CHW5"/>
<organism evidence="2 3">
    <name type="scientific">Dreissena polymorpha</name>
    <name type="common">Zebra mussel</name>
    <name type="synonym">Mytilus polymorpha</name>
    <dbReference type="NCBI Taxonomy" id="45954"/>
    <lineage>
        <taxon>Eukaryota</taxon>
        <taxon>Metazoa</taxon>
        <taxon>Spiralia</taxon>
        <taxon>Lophotrochozoa</taxon>
        <taxon>Mollusca</taxon>
        <taxon>Bivalvia</taxon>
        <taxon>Autobranchia</taxon>
        <taxon>Heteroconchia</taxon>
        <taxon>Euheterodonta</taxon>
        <taxon>Imparidentia</taxon>
        <taxon>Neoheterodontei</taxon>
        <taxon>Myida</taxon>
        <taxon>Dreissenoidea</taxon>
        <taxon>Dreissenidae</taxon>
        <taxon>Dreissena</taxon>
    </lineage>
</organism>